<dbReference type="Proteomes" id="UP000608513">
    <property type="component" value="Unassembled WGS sequence"/>
</dbReference>
<feature type="domain" description="Pvc16 N-terminal" evidence="1">
    <location>
        <begin position="9"/>
        <end position="186"/>
    </location>
</feature>
<accession>A0A923MPG8</accession>
<dbReference type="EMBL" id="JACORT010000003">
    <property type="protein sequence ID" value="MBC5783422.1"/>
    <property type="molecule type" value="Genomic_DNA"/>
</dbReference>
<dbReference type="InterPro" id="IPR025351">
    <property type="entry name" value="Pvc16_N"/>
</dbReference>
<comment type="caution">
    <text evidence="2">The sequence shown here is derived from an EMBL/GenBank/DDBJ whole genome shotgun (WGS) entry which is preliminary data.</text>
</comment>
<dbReference type="AlphaFoldDB" id="A0A923MPG8"/>
<sequence length="202" mass="22798">MATHLAIAAVARTVLRLLEQQCPRDEFTGTPSFALYQSHDFGNAAINEGFSLMLYRVAVNPGRNLAPRRAADGLRRRPSLPVDLHFLLTPWAAEAERQLRLLGWAMRFLEDNAILAANELNHSLSRRELPVFEPDETVELSCDPPAIADYLGLWDKYKARWQTSITYVARMVRLDSELALPEGGLVRVRDLRVGTEQLEEST</sequence>
<dbReference type="RefSeq" id="WP_187076156.1">
    <property type="nucleotide sequence ID" value="NZ_JACORT010000003.1"/>
</dbReference>
<protein>
    <submittedName>
        <fullName evidence="2">DUF4255 domain-containing protein</fullName>
    </submittedName>
</protein>
<proteinExistence type="predicted"/>
<evidence type="ECO:0000259" key="1">
    <source>
        <dbReference type="Pfam" id="PF14065"/>
    </source>
</evidence>
<gene>
    <name evidence="2" type="ORF">H8N03_10740</name>
</gene>
<name>A0A923MPG8_9BURK</name>
<evidence type="ECO:0000313" key="3">
    <source>
        <dbReference type="Proteomes" id="UP000608513"/>
    </source>
</evidence>
<dbReference type="Pfam" id="PF14065">
    <property type="entry name" value="Pvc16_N"/>
    <property type="match status" value="1"/>
</dbReference>
<organism evidence="2 3">
    <name type="scientific">Ramlibacter cellulosilyticus</name>
    <dbReference type="NCBI Taxonomy" id="2764187"/>
    <lineage>
        <taxon>Bacteria</taxon>
        <taxon>Pseudomonadati</taxon>
        <taxon>Pseudomonadota</taxon>
        <taxon>Betaproteobacteria</taxon>
        <taxon>Burkholderiales</taxon>
        <taxon>Comamonadaceae</taxon>
        <taxon>Ramlibacter</taxon>
    </lineage>
</organism>
<reference evidence="2" key="1">
    <citation type="submission" date="2020-08" db="EMBL/GenBank/DDBJ databases">
        <title>Ramlibacter sp. USB13 16S ribosomal RNA gene genome sequencing and assembly.</title>
        <authorList>
            <person name="Kang M."/>
        </authorList>
    </citation>
    <scope>NUCLEOTIDE SEQUENCE</scope>
    <source>
        <strain evidence="2">USB13</strain>
    </source>
</reference>
<evidence type="ECO:0000313" key="2">
    <source>
        <dbReference type="EMBL" id="MBC5783422.1"/>
    </source>
</evidence>
<keyword evidence="3" id="KW-1185">Reference proteome</keyword>